<evidence type="ECO:0000259" key="5">
    <source>
        <dbReference type="Pfam" id="PF04389"/>
    </source>
</evidence>
<evidence type="ECO:0000259" key="4">
    <source>
        <dbReference type="Pfam" id="PF02225"/>
    </source>
</evidence>
<dbReference type="PANTHER" id="PTHR12147">
    <property type="entry name" value="METALLOPEPTIDASE M28 FAMILY MEMBER"/>
    <property type="match status" value="1"/>
</dbReference>
<feature type="domain" description="PA" evidence="4">
    <location>
        <begin position="74"/>
        <end position="158"/>
    </location>
</feature>
<dbReference type="CDD" id="cd00538">
    <property type="entry name" value="PA"/>
    <property type="match status" value="1"/>
</dbReference>
<dbReference type="GO" id="GO:0006508">
    <property type="term" value="P:proteolysis"/>
    <property type="evidence" value="ECO:0007669"/>
    <property type="project" value="InterPro"/>
</dbReference>
<keyword evidence="3" id="KW-0472">Membrane</keyword>
<dbReference type="Proteomes" id="UP000663889">
    <property type="component" value="Unassembled WGS sequence"/>
</dbReference>
<gene>
    <name evidence="9" type="ORF">FNK824_LOCUS17857</name>
    <name evidence="11" type="ORF">JBS370_LOCUS33222</name>
    <name evidence="10" type="ORF">OTI717_LOCUS26252</name>
    <name evidence="7" type="ORF">RFH988_LOCUS25600</name>
    <name evidence="8" type="ORF">SEV965_LOCUS22581</name>
    <name evidence="6" type="ORF">ZHD862_LOCUS22839</name>
</gene>
<dbReference type="EMBL" id="CAJOBE010002899">
    <property type="protein sequence ID" value="CAF3849675.1"/>
    <property type="molecule type" value="Genomic_DNA"/>
</dbReference>
<dbReference type="Gene3D" id="3.40.630.10">
    <property type="entry name" value="Zn peptidases"/>
    <property type="match status" value="1"/>
</dbReference>
<evidence type="ECO:0000313" key="6">
    <source>
        <dbReference type="EMBL" id="CAF1200951.1"/>
    </source>
</evidence>
<evidence type="ECO:0000313" key="8">
    <source>
        <dbReference type="EMBL" id="CAF1228776.1"/>
    </source>
</evidence>
<dbReference type="EMBL" id="CAJNOU010001604">
    <property type="protein sequence ID" value="CAF1228776.1"/>
    <property type="molecule type" value="Genomic_DNA"/>
</dbReference>
<comment type="caution">
    <text evidence="7">The sequence shown here is derived from an EMBL/GenBank/DDBJ whole genome shotgun (WGS) entry which is preliminary data.</text>
</comment>
<dbReference type="InterPro" id="IPR007484">
    <property type="entry name" value="Peptidase_M28"/>
</dbReference>
<comment type="cofactor">
    <cofactor evidence="1">
        <name>Zn(2+)</name>
        <dbReference type="ChEBI" id="CHEBI:29105"/>
    </cofactor>
</comment>
<comment type="similarity">
    <text evidence="2">Belongs to the peptidase M28 family. M28B subfamily.</text>
</comment>
<dbReference type="InterPro" id="IPR045175">
    <property type="entry name" value="M28_fam"/>
</dbReference>
<dbReference type="EMBL" id="CAJOBD010009419">
    <property type="protein sequence ID" value="CAF4134793.1"/>
    <property type="molecule type" value="Genomic_DNA"/>
</dbReference>
<dbReference type="EMBL" id="CAJNOT010001447">
    <property type="protein sequence ID" value="CAF1200951.1"/>
    <property type="molecule type" value="Genomic_DNA"/>
</dbReference>
<dbReference type="Proteomes" id="UP000663864">
    <property type="component" value="Unassembled WGS sequence"/>
</dbReference>
<dbReference type="OrthoDB" id="76293at2759"/>
<dbReference type="Proteomes" id="UP000663874">
    <property type="component" value="Unassembled WGS sequence"/>
</dbReference>
<dbReference type="GO" id="GO:0008235">
    <property type="term" value="F:metalloexopeptidase activity"/>
    <property type="evidence" value="ECO:0007669"/>
    <property type="project" value="InterPro"/>
</dbReference>
<evidence type="ECO:0000313" key="9">
    <source>
        <dbReference type="EMBL" id="CAF3849675.1"/>
    </source>
</evidence>
<dbReference type="Proteomes" id="UP000663836">
    <property type="component" value="Unassembled WGS sequence"/>
</dbReference>
<dbReference type="EMBL" id="CAJNOO010001959">
    <property type="protein sequence ID" value="CAF1220174.1"/>
    <property type="molecule type" value="Genomic_DNA"/>
</dbReference>
<sequence length="443" mass="47809">MEGSTNMRLFIVLVIVCVFGIITFALTAAILGTLNKRLDTIESKLPSTNSLESTTSTTTQSPQNLTLAQLTIIPDGGCTESDWKKAIGPTTGRVALIKRGGSCAFADRAAQAPKFNVTGILFYNDGLLPDRMTPIEVSLGQDNALPALFLSYTVGEALAASARNISFNVTVQLGINLKNLSDFPVGNICADTPTGDVTQTIVIGSHSDSVPAGPGINDNGSGSAANLGLAIALSRLFNTPTYSKYKYRVRFCWWGAEEIGLLGSKDHVKKAKTSTNVGERLIDYLINLNYDMLGSPNYMFGIYDGRTAKNDTPPIALAGSRKITDLFHDWFNQQKLPSTLTDFSGRSDYGPFLAEGVVAGGLFSGADEMKSEEERDRYGQMLGQGMGGIVGAAYDPCYHKACDSIQNMNLFAYEKMIQAAAYVLEYLGRQDNLKAWLYPTNGI</sequence>
<feature type="domain" description="Peptidase M28" evidence="5">
    <location>
        <begin position="187"/>
        <end position="423"/>
    </location>
</feature>
<dbReference type="InterPro" id="IPR003137">
    <property type="entry name" value="PA_domain"/>
</dbReference>
<evidence type="ECO:0000313" key="7">
    <source>
        <dbReference type="EMBL" id="CAF1220174.1"/>
    </source>
</evidence>
<dbReference type="SUPFAM" id="SSF53187">
    <property type="entry name" value="Zn-dependent exopeptidases"/>
    <property type="match status" value="1"/>
</dbReference>
<dbReference type="EMBL" id="CAJOAX010005455">
    <property type="protein sequence ID" value="CAF3948504.1"/>
    <property type="molecule type" value="Genomic_DNA"/>
</dbReference>
<dbReference type="AlphaFoldDB" id="A0A814XTI6"/>
<accession>A0A814XTI6</accession>
<evidence type="ECO:0000313" key="12">
    <source>
        <dbReference type="Proteomes" id="UP000663882"/>
    </source>
</evidence>
<dbReference type="InterPro" id="IPR046450">
    <property type="entry name" value="PA_dom_sf"/>
</dbReference>
<evidence type="ECO:0008006" key="13">
    <source>
        <dbReference type="Google" id="ProtNLM"/>
    </source>
</evidence>
<dbReference type="Proteomes" id="UP000663823">
    <property type="component" value="Unassembled WGS sequence"/>
</dbReference>
<keyword evidence="3" id="KW-0812">Transmembrane</keyword>
<feature type="transmembrane region" description="Helical" evidence="3">
    <location>
        <begin position="9"/>
        <end position="34"/>
    </location>
</feature>
<keyword evidence="3" id="KW-1133">Transmembrane helix</keyword>
<protein>
    <recommendedName>
        <fullName evidence="13">Peptide hydrolase</fullName>
    </recommendedName>
</protein>
<dbReference type="SUPFAM" id="SSF52025">
    <property type="entry name" value="PA domain"/>
    <property type="match status" value="1"/>
</dbReference>
<name>A0A814XTI6_9BILA</name>
<proteinExistence type="inferred from homology"/>
<dbReference type="PANTHER" id="PTHR12147:SF26">
    <property type="entry name" value="PEPTIDASE M28 DOMAIN-CONTAINING PROTEIN"/>
    <property type="match status" value="1"/>
</dbReference>
<evidence type="ECO:0000313" key="11">
    <source>
        <dbReference type="EMBL" id="CAF4134793.1"/>
    </source>
</evidence>
<dbReference type="Proteomes" id="UP000663882">
    <property type="component" value="Unassembled WGS sequence"/>
</dbReference>
<evidence type="ECO:0000256" key="1">
    <source>
        <dbReference type="ARBA" id="ARBA00001947"/>
    </source>
</evidence>
<dbReference type="Pfam" id="PF04389">
    <property type="entry name" value="Peptidase_M28"/>
    <property type="match status" value="1"/>
</dbReference>
<evidence type="ECO:0000313" key="10">
    <source>
        <dbReference type="EMBL" id="CAF3948504.1"/>
    </source>
</evidence>
<dbReference type="Pfam" id="PF02225">
    <property type="entry name" value="PA"/>
    <property type="match status" value="1"/>
</dbReference>
<organism evidence="7 12">
    <name type="scientific">Rotaria sordida</name>
    <dbReference type="NCBI Taxonomy" id="392033"/>
    <lineage>
        <taxon>Eukaryota</taxon>
        <taxon>Metazoa</taxon>
        <taxon>Spiralia</taxon>
        <taxon>Gnathifera</taxon>
        <taxon>Rotifera</taxon>
        <taxon>Eurotatoria</taxon>
        <taxon>Bdelloidea</taxon>
        <taxon>Philodinida</taxon>
        <taxon>Philodinidae</taxon>
        <taxon>Rotaria</taxon>
    </lineage>
</organism>
<evidence type="ECO:0000256" key="2">
    <source>
        <dbReference type="ARBA" id="ARBA00005634"/>
    </source>
</evidence>
<evidence type="ECO:0000256" key="3">
    <source>
        <dbReference type="SAM" id="Phobius"/>
    </source>
</evidence>
<reference evidence="7" key="1">
    <citation type="submission" date="2021-02" db="EMBL/GenBank/DDBJ databases">
        <authorList>
            <person name="Nowell W R."/>
        </authorList>
    </citation>
    <scope>NUCLEOTIDE SEQUENCE</scope>
</reference>